<evidence type="ECO:0000256" key="8">
    <source>
        <dbReference type="ARBA" id="ARBA00023235"/>
    </source>
</evidence>
<dbReference type="Pfam" id="PF06415">
    <property type="entry name" value="iPGM_N"/>
    <property type="match status" value="1"/>
</dbReference>
<evidence type="ECO:0000256" key="2">
    <source>
        <dbReference type="ARBA" id="ARBA00002315"/>
    </source>
</evidence>
<feature type="binding site" evidence="9 13">
    <location>
        <position position="445"/>
    </location>
    <ligand>
        <name>Mn(2+)</name>
        <dbReference type="ChEBI" id="CHEBI:29035"/>
        <label>2</label>
    </ligand>
</feature>
<dbReference type="InterPro" id="IPR017850">
    <property type="entry name" value="Alkaline_phosphatase_core_sf"/>
</dbReference>
<comment type="similarity">
    <text evidence="4 9">Belongs to the BPG-independent phosphoglycerate mutase family.</text>
</comment>
<proteinExistence type="inferred from homology"/>
<feature type="domain" description="BPG-independent PGAM N-terminal" evidence="15">
    <location>
        <begin position="83"/>
        <end position="299"/>
    </location>
</feature>
<feature type="binding site" evidence="9 13">
    <location>
        <position position="13"/>
    </location>
    <ligand>
        <name>Mn(2+)</name>
        <dbReference type="ChEBI" id="CHEBI:29035"/>
        <label>2</label>
    </ligand>
</feature>
<dbReference type="PANTHER" id="PTHR31637:SF0">
    <property type="entry name" value="2,3-BISPHOSPHOGLYCERATE-INDEPENDENT PHOSPHOGLYCERATE MUTASE"/>
    <property type="match status" value="1"/>
</dbReference>
<evidence type="ECO:0000256" key="13">
    <source>
        <dbReference type="PIRSR" id="PIRSR001492-3"/>
    </source>
</evidence>
<feature type="active site" description="Phosphoserine intermediate" evidence="9 11">
    <location>
        <position position="63"/>
    </location>
</feature>
<feature type="binding site" evidence="9 13">
    <location>
        <position position="407"/>
    </location>
    <ligand>
        <name>Mn(2+)</name>
        <dbReference type="ChEBI" id="CHEBI:29035"/>
        <label>1</label>
    </ligand>
</feature>
<comment type="subunit">
    <text evidence="9">Monomer.</text>
</comment>
<feature type="binding site" evidence="9 13">
    <location>
        <position position="63"/>
    </location>
    <ligand>
        <name>Mn(2+)</name>
        <dbReference type="ChEBI" id="CHEBI:29035"/>
        <label>2</label>
    </ligand>
</feature>
<dbReference type="Gene3D" id="3.40.1450.10">
    <property type="entry name" value="BPG-independent phosphoglycerate mutase, domain B"/>
    <property type="match status" value="1"/>
</dbReference>
<keyword evidence="7 9" id="KW-0464">Manganese</keyword>
<accession>A0A1G1X3V6</accession>
<evidence type="ECO:0000256" key="3">
    <source>
        <dbReference type="ARBA" id="ARBA00004798"/>
    </source>
</evidence>
<dbReference type="GO" id="GO:0030145">
    <property type="term" value="F:manganese ion binding"/>
    <property type="evidence" value="ECO:0007669"/>
    <property type="project" value="UniProtKB-UniRule"/>
</dbReference>
<evidence type="ECO:0000256" key="11">
    <source>
        <dbReference type="PIRSR" id="PIRSR001492-1"/>
    </source>
</evidence>
<evidence type="ECO:0000313" key="17">
    <source>
        <dbReference type="Proteomes" id="UP000177528"/>
    </source>
</evidence>
<evidence type="ECO:0000256" key="9">
    <source>
        <dbReference type="HAMAP-Rule" id="MF_01038"/>
    </source>
</evidence>
<evidence type="ECO:0000259" key="14">
    <source>
        <dbReference type="Pfam" id="PF01676"/>
    </source>
</evidence>
<comment type="cofactor">
    <cofactor evidence="9">
        <name>Mn(2+)</name>
        <dbReference type="ChEBI" id="CHEBI:29035"/>
    </cofactor>
    <text evidence="9">Binds 2 manganese ions per subunit.</text>
</comment>
<dbReference type="Pfam" id="PF01676">
    <property type="entry name" value="Metalloenzyme"/>
    <property type="match status" value="1"/>
</dbReference>
<evidence type="ECO:0000256" key="1">
    <source>
        <dbReference type="ARBA" id="ARBA00000370"/>
    </source>
</evidence>
<dbReference type="PIRSF" id="PIRSF001492">
    <property type="entry name" value="IPGAM"/>
    <property type="match status" value="1"/>
</dbReference>
<dbReference type="FunFam" id="3.40.1450.10:FF:000002">
    <property type="entry name" value="2,3-bisphosphoglycerate-independent phosphoglycerate mutase"/>
    <property type="match status" value="1"/>
</dbReference>
<feature type="binding site" evidence="9 12">
    <location>
        <position position="124"/>
    </location>
    <ligand>
        <name>substrate</name>
    </ligand>
</feature>
<evidence type="ECO:0000256" key="6">
    <source>
        <dbReference type="ARBA" id="ARBA00023152"/>
    </source>
</evidence>
<dbReference type="InterPro" id="IPR011258">
    <property type="entry name" value="BPG-indep_PGM_N"/>
</dbReference>
<feature type="binding site" evidence="9 12">
    <location>
        <begin position="155"/>
        <end position="156"/>
    </location>
    <ligand>
        <name>substrate</name>
    </ligand>
</feature>
<feature type="binding site" evidence="9 13">
    <location>
        <position position="403"/>
    </location>
    <ligand>
        <name>Mn(2+)</name>
        <dbReference type="ChEBI" id="CHEBI:29035"/>
        <label>1</label>
    </ligand>
</feature>
<protein>
    <recommendedName>
        <fullName evidence="9 10">2,3-bisphosphoglycerate-independent phosphoglycerate mutase</fullName>
        <shortName evidence="9">BPG-independent PGAM</shortName>
        <shortName evidence="9">Phosphoglyceromutase</shortName>
        <shortName evidence="9">iPGM</shortName>
        <ecNumber evidence="9 10">5.4.2.12</ecNumber>
    </recommendedName>
</protein>
<comment type="catalytic activity">
    <reaction evidence="1 9">
        <text>(2R)-2-phosphoglycerate = (2R)-3-phosphoglycerate</text>
        <dbReference type="Rhea" id="RHEA:15901"/>
        <dbReference type="ChEBI" id="CHEBI:58272"/>
        <dbReference type="ChEBI" id="CHEBI:58289"/>
        <dbReference type="EC" id="5.4.2.12"/>
    </reaction>
</comment>
<feature type="domain" description="Metalloenzyme" evidence="14">
    <location>
        <begin position="6"/>
        <end position="513"/>
    </location>
</feature>
<evidence type="ECO:0000256" key="12">
    <source>
        <dbReference type="PIRSR" id="PIRSR001492-2"/>
    </source>
</evidence>
<name>A0A1G1X3V6_9BACT</name>
<evidence type="ECO:0000259" key="15">
    <source>
        <dbReference type="Pfam" id="PF06415"/>
    </source>
</evidence>
<organism evidence="16 17">
    <name type="scientific">Candidatus Andersenbacteria bacterium RIFCSPHIGHO2_12_FULL_45_11</name>
    <dbReference type="NCBI Taxonomy" id="1797281"/>
    <lineage>
        <taxon>Bacteria</taxon>
        <taxon>Candidatus Anderseniibacteriota</taxon>
    </lineage>
</organism>
<dbReference type="AlphaFoldDB" id="A0A1G1X3V6"/>
<keyword evidence="6 9" id="KW-0324">Glycolysis</keyword>
<dbReference type="GO" id="GO:0004619">
    <property type="term" value="F:phosphoglycerate mutase activity"/>
    <property type="evidence" value="ECO:0007669"/>
    <property type="project" value="UniProtKB-UniRule"/>
</dbReference>
<sequence>MDRPRPLVVIILDGWGISLIRKGNAIFAANTPTMDTYARTYPTAAISASGIEVGLPWGEVGNSETGHRNIGAGQVQYQVLPKVDKAIADRSFFTNPAFLNAVAHVTQYNSNLHLLGLASPGGVHAHINHLIALLEFAASQNMHERVYIHLITDGRDTPPTGAAGYLKAIEDAIGKYSVGKIASVTGRFYAMDRNKNWDRTQATYEMLTGGPRKAGAPSATSAIAQSYQKQIFDERIVPTVITRGGEPTATIQDNDAVIFFNYRPDRARQLTEALVQPETVGFPAKKIQNLYFASMTQYDPAIPTPFAFLEDVSEFPLARVLSNAGLKQLHIAETEKYAHVTYYLNVGNETPYPGQENVLIPSSNVSSFADEPHMQADGIANRVVEEISKGIYDVYFINFANADMVGHTGDFNATIEACSFVDSCITKIHNAVFAAGGTLMVTADHGNAEEKISPSTGQVETDHTTNPVPLHLVSARLQRSTPKSDQEMVSILTTPIGVLADIAPTILDVLKIEKPPAMTGVSLLASLR</sequence>
<evidence type="ECO:0000256" key="4">
    <source>
        <dbReference type="ARBA" id="ARBA00008819"/>
    </source>
</evidence>
<dbReference type="HAMAP" id="MF_01038">
    <property type="entry name" value="GpmI"/>
    <property type="match status" value="1"/>
</dbReference>
<dbReference type="Gene3D" id="3.40.720.10">
    <property type="entry name" value="Alkaline Phosphatase, subunit A"/>
    <property type="match status" value="1"/>
</dbReference>
<dbReference type="GO" id="GO:0006096">
    <property type="term" value="P:glycolytic process"/>
    <property type="evidence" value="ECO:0007669"/>
    <property type="project" value="UniProtKB-UniRule"/>
</dbReference>
<dbReference type="UniPathway" id="UPA00109">
    <property type="reaction ID" value="UER00186"/>
</dbReference>
<dbReference type="NCBIfam" id="TIGR01307">
    <property type="entry name" value="pgm_bpd_ind"/>
    <property type="match status" value="1"/>
</dbReference>
<evidence type="ECO:0000313" key="16">
    <source>
        <dbReference type="EMBL" id="OGY34705.1"/>
    </source>
</evidence>
<keyword evidence="5 9" id="KW-0479">Metal-binding</keyword>
<gene>
    <name evidence="9" type="primary">gpmI</name>
    <name evidence="16" type="ORF">A3D99_05220</name>
</gene>
<dbReference type="InterPro" id="IPR036646">
    <property type="entry name" value="PGAM_B_sf"/>
</dbReference>
<reference evidence="16 17" key="1">
    <citation type="journal article" date="2016" name="Nat. Commun.">
        <title>Thousands of microbial genomes shed light on interconnected biogeochemical processes in an aquifer system.</title>
        <authorList>
            <person name="Anantharaman K."/>
            <person name="Brown C.T."/>
            <person name="Hug L.A."/>
            <person name="Sharon I."/>
            <person name="Castelle C.J."/>
            <person name="Probst A.J."/>
            <person name="Thomas B.C."/>
            <person name="Singh A."/>
            <person name="Wilkins M.J."/>
            <person name="Karaoz U."/>
            <person name="Brodie E.L."/>
            <person name="Williams K.H."/>
            <person name="Hubbard S.S."/>
            <person name="Banfield J.F."/>
        </authorList>
    </citation>
    <scope>NUCLEOTIDE SEQUENCE [LARGE SCALE GENOMIC DNA]</scope>
</reference>
<evidence type="ECO:0000256" key="10">
    <source>
        <dbReference type="NCBIfam" id="TIGR01307"/>
    </source>
</evidence>
<feature type="binding site" evidence="9 13">
    <location>
        <position position="463"/>
    </location>
    <ligand>
        <name>Mn(2+)</name>
        <dbReference type="ChEBI" id="CHEBI:29035"/>
        <label>1</label>
    </ligand>
</feature>
<keyword evidence="8 9" id="KW-0413">Isomerase</keyword>
<evidence type="ECO:0000256" key="7">
    <source>
        <dbReference type="ARBA" id="ARBA00023211"/>
    </source>
</evidence>
<dbReference type="GO" id="GO:0005829">
    <property type="term" value="C:cytosol"/>
    <property type="evidence" value="ECO:0007669"/>
    <property type="project" value="TreeGrafter"/>
</dbReference>
<comment type="function">
    <text evidence="2 9">Catalyzes the interconversion of 2-phosphoglycerate and 3-phosphoglycerate.</text>
</comment>
<feature type="binding site" evidence="9 12">
    <location>
        <position position="336"/>
    </location>
    <ligand>
        <name>substrate</name>
    </ligand>
</feature>
<feature type="binding site" evidence="9 12">
    <location>
        <begin position="263"/>
        <end position="266"/>
    </location>
    <ligand>
        <name>substrate</name>
    </ligand>
</feature>
<comment type="pathway">
    <text evidence="3 9">Carbohydrate degradation; glycolysis; pyruvate from D-glyceraldehyde 3-phosphate: step 3/5.</text>
</comment>
<dbReference type="InterPro" id="IPR006124">
    <property type="entry name" value="Metalloenzyme"/>
</dbReference>
<dbReference type="Proteomes" id="UP000177528">
    <property type="component" value="Unassembled WGS sequence"/>
</dbReference>
<feature type="binding site" evidence="9 12">
    <location>
        <position position="187"/>
    </location>
    <ligand>
        <name>substrate</name>
    </ligand>
</feature>
<dbReference type="EC" id="5.4.2.12" evidence="9 10"/>
<dbReference type="SUPFAM" id="SSF64158">
    <property type="entry name" value="2,3-Bisphosphoglycerate-independent phosphoglycerate mutase, substrate-binding domain"/>
    <property type="match status" value="1"/>
</dbReference>
<feature type="binding site" evidence="9 12">
    <location>
        <position position="193"/>
    </location>
    <ligand>
        <name>substrate</name>
    </ligand>
</feature>
<dbReference type="InterPro" id="IPR005995">
    <property type="entry name" value="Pgm_bpd_ind"/>
</dbReference>
<dbReference type="SUPFAM" id="SSF53649">
    <property type="entry name" value="Alkaline phosphatase-like"/>
    <property type="match status" value="1"/>
</dbReference>
<dbReference type="EMBL" id="MHHR01000011">
    <property type="protein sequence ID" value="OGY34705.1"/>
    <property type="molecule type" value="Genomic_DNA"/>
</dbReference>
<evidence type="ECO:0000256" key="5">
    <source>
        <dbReference type="ARBA" id="ARBA00022723"/>
    </source>
</evidence>
<feature type="binding site" evidence="9 13">
    <location>
        <position position="444"/>
    </location>
    <ligand>
        <name>Mn(2+)</name>
        <dbReference type="ChEBI" id="CHEBI:29035"/>
        <label>2</label>
    </ligand>
</feature>
<comment type="caution">
    <text evidence="16">The sequence shown here is derived from an EMBL/GenBank/DDBJ whole genome shotgun (WGS) entry which is preliminary data.</text>
</comment>
<dbReference type="CDD" id="cd16010">
    <property type="entry name" value="iPGM"/>
    <property type="match status" value="1"/>
</dbReference>
<dbReference type="GO" id="GO:0006007">
    <property type="term" value="P:glucose catabolic process"/>
    <property type="evidence" value="ECO:0007669"/>
    <property type="project" value="InterPro"/>
</dbReference>
<dbReference type="PANTHER" id="PTHR31637">
    <property type="entry name" value="2,3-BISPHOSPHOGLYCERATE-INDEPENDENT PHOSPHOGLYCERATE MUTASE"/>
    <property type="match status" value="1"/>
</dbReference>